<dbReference type="EMBL" id="BLLF01006844">
    <property type="protein sequence ID" value="GFH32589.1"/>
    <property type="molecule type" value="Genomic_DNA"/>
</dbReference>
<dbReference type="AlphaFoldDB" id="A0A6A0AI55"/>
<feature type="compositionally biased region" description="Pro residues" evidence="1">
    <location>
        <begin position="251"/>
        <end position="262"/>
    </location>
</feature>
<sequence length="334" mass="34832">MNWQWNGNEAPVSLPGSLLGPVEGGSASNNLWDVEVLAQALQVLQGQHDTHQPTLGTVGPQLDNAYTVYLYTVALQRTSSWARERTLQLTIVILLLLQVMPQEAQSGYSLHNSFSGNLGWPAPNHFMSDTTGHPAERELRAAQQLQQLTSTPEEFLLLERIAGEGFAATQVLAPLLQHRRELMVPGPPAMLPRTATHKSSGAVFTRSTSSKSGGGILRALPPSWAGADWNPRAAAQAAISGATGTGVFLPRLPPQPSAPPSAAPTSSTRFSTKEGAAPSSSSSSMPHVDSVPPPLPLTASLPPTLSQLAATATHAAAAPAAPTPTPTPASSSAG</sequence>
<comment type="caution">
    <text evidence="2">The sequence shown here is derived from an EMBL/GenBank/DDBJ whole genome shotgun (WGS) entry which is preliminary data.</text>
</comment>
<feature type="region of interest" description="Disordered" evidence="1">
    <location>
        <begin position="191"/>
        <end position="217"/>
    </location>
</feature>
<feature type="region of interest" description="Disordered" evidence="1">
    <location>
        <begin position="246"/>
        <end position="334"/>
    </location>
</feature>
<name>A0A6A0AI55_HAELA</name>
<proteinExistence type="predicted"/>
<gene>
    <name evidence="2" type="ORF">HaLaN_31834</name>
</gene>
<feature type="compositionally biased region" description="Low complexity" evidence="1">
    <location>
        <begin position="297"/>
        <end position="320"/>
    </location>
</feature>
<organism evidence="2 3">
    <name type="scientific">Haematococcus lacustris</name>
    <name type="common">Green alga</name>
    <name type="synonym">Haematococcus pluvialis</name>
    <dbReference type="NCBI Taxonomy" id="44745"/>
    <lineage>
        <taxon>Eukaryota</taxon>
        <taxon>Viridiplantae</taxon>
        <taxon>Chlorophyta</taxon>
        <taxon>core chlorophytes</taxon>
        <taxon>Chlorophyceae</taxon>
        <taxon>CS clade</taxon>
        <taxon>Chlamydomonadales</taxon>
        <taxon>Haematococcaceae</taxon>
        <taxon>Haematococcus</taxon>
    </lineage>
</organism>
<feature type="compositionally biased region" description="Low complexity" evidence="1">
    <location>
        <begin position="278"/>
        <end position="290"/>
    </location>
</feature>
<reference evidence="2 3" key="1">
    <citation type="submission" date="2020-02" db="EMBL/GenBank/DDBJ databases">
        <title>Draft genome sequence of Haematococcus lacustris strain NIES-144.</title>
        <authorList>
            <person name="Morimoto D."/>
            <person name="Nakagawa S."/>
            <person name="Yoshida T."/>
            <person name="Sawayama S."/>
        </authorList>
    </citation>
    <scope>NUCLEOTIDE SEQUENCE [LARGE SCALE GENOMIC DNA]</scope>
    <source>
        <strain evidence="2 3">NIES-144</strain>
    </source>
</reference>
<accession>A0A6A0AI55</accession>
<dbReference type="Proteomes" id="UP000485058">
    <property type="component" value="Unassembled WGS sequence"/>
</dbReference>
<evidence type="ECO:0000313" key="3">
    <source>
        <dbReference type="Proteomes" id="UP000485058"/>
    </source>
</evidence>
<evidence type="ECO:0000313" key="2">
    <source>
        <dbReference type="EMBL" id="GFH32589.1"/>
    </source>
</evidence>
<protein>
    <submittedName>
        <fullName evidence="2">Uncharacterized protein</fullName>
    </submittedName>
</protein>
<keyword evidence="3" id="KW-1185">Reference proteome</keyword>
<evidence type="ECO:0000256" key="1">
    <source>
        <dbReference type="SAM" id="MobiDB-lite"/>
    </source>
</evidence>
<feature type="non-terminal residue" evidence="2">
    <location>
        <position position="334"/>
    </location>
</feature>